<proteinExistence type="predicted"/>
<protein>
    <submittedName>
        <fullName evidence="1">Uncharacterized protein</fullName>
    </submittedName>
</protein>
<sequence>MYIIDIQLKINQFFIYTLEDLKPHPLKLLKEN</sequence>
<reference evidence="1" key="1">
    <citation type="journal article" date="2020" name="Nature">
        <title>Giant virus diversity and host interactions through global metagenomics.</title>
        <authorList>
            <person name="Schulz F."/>
            <person name="Roux S."/>
            <person name="Paez-Espino D."/>
            <person name="Jungbluth S."/>
            <person name="Walsh D.A."/>
            <person name="Denef V.J."/>
            <person name="McMahon K.D."/>
            <person name="Konstantinidis K.T."/>
            <person name="Eloe-Fadrosh E.A."/>
            <person name="Kyrpides N.C."/>
            <person name="Woyke T."/>
        </authorList>
    </citation>
    <scope>NUCLEOTIDE SEQUENCE</scope>
    <source>
        <strain evidence="1">GVMAG-M-3300023184-72</strain>
    </source>
</reference>
<dbReference type="EMBL" id="MN740162">
    <property type="protein sequence ID" value="QHT91079.1"/>
    <property type="molecule type" value="Genomic_DNA"/>
</dbReference>
<name>A0A6C0IE83_9ZZZZ</name>
<evidence type="ECO:0000313" key="1">
    <source>
        <dbReference type="EMBL" id="QHT91079.1"/>
    </source>
</evidence>
<organism evidence="1">
    <name type="scientific">viral metagenome</name>
    <dbReference type="NCBI Taxonomy" id="1070528"/>
    <lineage>
        <taxon>unclassified sequences</taxon>
        <taxon>metagenomes</taxon>
        <taxon>organismal metagenomes</taxon>
    </lineage>
</organism>
<accession>A0A6C0IE83</accession>
<dbReference type="AlphaFoldDB" id="A0A6C0IE83"/>